<accession>A0AAV7SNW1</accession>
<feature type="region of interest" description="Disordered" evidence="1">
    <location>
        <begin position="34"/>
        <end position="55"/>
    </location>
</feature>
<proteinExistence type="predicted"/>
<gene>
    <name evidence="2" type="ORF">NDU88_006137</name>
</gene>
<dbReference type="EMBL" id="JANPWB010000008">
    <property type="protein sequence ID" value="KAJ1165720.1"/>
    <property type="molecule type" value="Genomic_DNA"/>
</dbReference>
<organism evidence="2 3">
    <name type="scientific">Pleurodeles waltl</name>
    <name type="common">Iberian ribbed newt</name>
    <dbReference type="NCBI Taxonomy" id="8319"/>
    <lineage>
        <taxon>Eukaryota</taxon>
        <taxon>Metazoa</taxon>
        <taxon>Chordata</taxon>
        <taxon>Craniata</taxon>
        <taxon>Vertebrata</taxon>
        <taxon>Euteleostomi</taxon>
        <taxon>Amphibia</taxon>
        <taxon>Batrachia</taxon>
        <taxon>Caudata</taxon>
        <taxon>Salamandroidea</taxon>
        <taxon>Salamandridae</taxon>
        <taxon>Pleurodelinae</taxon>
        <taxon>Pleurodeles</taxon>
    </lineage>
</organism>
<dbReference type="Proteomes" id="UP001066276">
    <property type="component" value="Chromosome 4_2"/>
</dbReference>
<dbReference type="AlphaFoldDB" id="A0AAV7SNW1"/>
<comment type="caution">
    <text evidence="2">The sequence shown here is derived from an EMBL/GenBank/DDBJ whole genome shotgun (WGS) entry which is preliminary data.</text>
</comment>
<evidence type="ECO:0000256" key="1">
    <source>
        <dbReference type="SAM" id="MobiDB-lite"/>
    </source>
</evidence>
<feature type="compositionally biased region" description="Basic and acidic residues" evidence="1">
    <location>
        <begin position="45"/>
        <end position="55"/>
    </location>
</feature>
<reference evidence="2" key="1">
    <citation type="journal article" date="2022" name="bioRxiv">
        <title>Sequencing and chromosome-scale assembly of the giantPleurodeles waltlgenome.</title>
        <authorList>
            <person name="Brown T."/>
            <person name="Elewa A."/>
            <person name="Iarovenko S."/>
            <person name="Subramanian E."/>
            <person name="Araus A.J."/>
            <person name="Petzold A."/>
            <person name="Susuki M."/>
            <person name="Suzuki K.-i.T."/>
            <person name="Hayashi T."/>
            <person name="Toyoda A."/>
            <person name="Oliveira C."/>
            <person name="Osipova E."/>
            <person name="Leigh N.D."/>
            <person name="Simon A."/>
            <person name="Yun M.H."/>
        </authorList>
    </citation>
    <scope>NUCLEOTIDE SEQUENCE</scope>
    <source>
        <strain evidence="2">20211129_DDA</strain>
        <tissue evidence="2">Liver</tissue>
    </source>
</reference>
<protein>
    <submittedName>
        <fullName evidence="2">Uncharacterized protein</fullName>
    </submittedName>
</protein>
<feature type="compositionally biased region" description="Polar residues" evidence="1">
    <location>
        <begin position="34"/>
        <end position="44"/>
    </location>
</feature>
<name>A0AAV7SNW1_PLEWA</name>
<keyword evidence="3" id="KW-1185">Reference proteome</keyword>
<evidence type="ECO:0000313" key="3">
    <source>
        <dbReference type="Proteomes" id="UP001066276"/>
    </source>
</evidence>
<evidence type="ECO:0000313" key="2">
    <source>
        <dbReference type="EMBL" id="KAJ1165720.1"/>
    </source>
</evidence>
<sequence length="180" mass="19748">MKLVQENKYDLGIPDTVAAGNACAKANGSTMARSASTGVQPFRSSNKDRSKRQEARTCVTDHSMQMIKLEAAAWNGRNLPHKEKVHILTPLLQSRTHECQTAHALCKYHQQEGCTAVHALQCTWNVSQIRGGGCVAGFCCQVRRHSSVKPISKEQTSLFHAELNSLRHPLLQVSPSSCGL</sequence>